<dbReference type="Proteomes" id="UP000198460">
    <property type="component" value="Unassembled WGS sequence"/>
</dbReference>
<dbReference type="AlphaFoldDB" id="A0A238H4G5"/>
<evidence type="ECO:0000313" key="2">
    <source>
        <dbReference type="Proteomes" id="UP000198460"/>
    </source>
</evidence>
<accession>A0A238H4G5</accession>
<sequence length="39" mass="4352">MTGSPPRGCHAATRRGIADFWIPARNAKIGFVLFLTEHR</sequence>
<reference evidence="1 2" key="1">
    <citation type="submission" date="2017-04" db="EMBL/GenBank/DDBJ databases">
        <authorList>
            <person name="Afonso C.L."/>
            <person name="Miller P.J."/>
            <person name="Scott M.A."/>
            <person name="Spackman E."/>
            <person name="Goraichik I."/>
            <person name="Dimitrov K.M."/>
            <person name="Suarez D.L."/>
            <person name="Swayne D.E."/>
        </authorList>
    </citation>
    <scope>NUCLEOTIDE SEQUENCE [LARGE SCALE GENOMIC DNA]</scope>
    <source>
        <strain evidence="1">LMG 28154</strain>
    </source>
</reference>
<gene>
    <name evidence="1" type="ORF">BSIN_0291</name>
</gene>
<organism evidence="1 2">
    <name type="scientific">Burkholderia singularis</name>
    <dbReference type="NCBI Taxonomy" id="1503053"/>
    <lineage>
        <taxon>Bacteria</taxon>
        <taxon>Pseudomonadati</taxon>
        <taxon>Pseudomonadota</taxon>
        <taxon>Betaproteobacteria</taxon>
        <taxon>Burkholderiales</taxon>
        <taxon>Burkholderiaceae</taxon>
        <taxon>Burkholderia</taxon>
        <taxon>pseudomallei group</taxon>
    </lineage>
</organism>
<evidence type="ECO:0000313" key="1">
    <source>
        <dbReference type="EMBL" id="SMG00166.1"/>
    </source>
</evidence>
<name>A0A238H4G5_9BURK</name>
<dbReference type="EMBL" id="FXAN01000050">
    <property type="protein sequence ID" value="SMG00166.1"/>
    <property type="molecule type" value="Genomic_DNA"/>
</dbReference>
<protein>
    <submittedName>
        <fullName evidence="1">Uncharacterized protein</fullName>
    </submittedName>
</protein>
<proteinExistence type="predicted"/>